<protein>
    <submittedName>
        <fullName evidence="1">Uncharacterized protein</fullName>
    </submittedName>
</protein>
<sequence>MYKTNNSFCPIQSGGMQRKPIRENYGYPCDHEIIVDRVGGGTVNICVDSAESVNNYDRVKKNHNVRYEGPDTGGQLKCDPDFYSNDCNYTRKKGELHKATKGSKQGNHIYRGNGGRYNIDWKGGFIQNKELTIS</sequence>
<dbReference type="AlphaFoldDB" id="A0A6C0CZX5"/>
<accession>A0A6C0CZX5</accession>
<dbReference type="EMBL" id="MN739518">
    <property type="protein sequence ID" value="QHT10068.1"/>
    <property type="molecule type" value="Genomic_DNA"/>
</dbReference>
<name>A0A6C0CZX5_9ZZZZ</name>
<reference evidence="1" key="1">
    <citation type="journal article" date="2020" name="Nature">
        <title>Giant virus diversity and host interactions through global metagenomics.</title>
        <authorList>
            <person name="Schulz F."/>
            <person name="Roux S."/>
            <person name="Paez-Espino D."/>
            <person name="Jungbluth S."/>
            <person name="Walsh D.A."/>
            <person name="Denef V.J."/>
            <person name="McMahon K.D."/>
            <person name="Konstantinidis K.T."/>
            <person name="Eloe-Fadrosh E.A."/>
            <person name="Kyrpides N.C."/>
            <person name="Woyke T."/>
        </authorList>
    </citation>
    <scope>NUCLEOTIDE SEQUENCE</scope>
    <source>
        <strain evidence="1">GVMAG-M-3300023174-104</strain>
    </source>
</reference>
<evidence type="ECO:0000313" key="1">
    <source>
        <dbReference type="EMBL" id="QHT10068.1"/>
    </source>
</evidence>
<proteinExistence type="predicted"/>
<organism evidence="1">
    <name type="scientific">viral metagenome</name>
    <dbReference type="NCBI Taxonomy" id="1070528"/>
    <lineage>
        <taxon>unclassified sequences</taxon>
        <taxon>metagenomes</taxon>
        <taxon>organismal metagenomes</taxon>
    </lineage>
</organism>